<accession>A0AAV2Q4E4</accession>
<dbReference type="InterPro" id="IPR000863">
    <property type="entry name" value="Sulfotransferase_dom"/>
</dbReference>
<dbReference type="InterPro" id="IPR027417">
    <property type="entry name" value="P-loop_NTPase"/>
</dbReference>
<dbReference type="InterPro" id="IPR052654">
    <property type="entry name" value="CS_Sulfotransferase"/>
</dbReference>
<dbReference type="PANTHER" id="PTHR15723:SF0">
    <property type="entry name" value="CARBOHYDRATE SULFOTRANSFERASE 15"/>
    <property type="match status" value="1"/>
</dbReference>
<evidence type="ECO:0000259" key="1">
    <source>
        <dbReference type="Pfam" id="PF00685"/>
    </source>
</evidence>
<dbReference type="GO" id="GO:0050659">
    <property type="term" value="F:N-acetylgalactosamine 4-sulfate 6-O-sulfotransferase activity"/>
    <property type="evidence" value="ECO:0007669"/>
    <property type="project" value="TreeGrafter"/>
</dbReference>
<dbReference type="Pfam" id="PF00685">
    <property type="entry name" value="Sulfotransfer_1"/>
    <property type="match status" value="1"/>
</dbReference>
<gene>
    <name evidence="2" type="ORF">MNOR_LOCUS7338</name>
</gene>
<dbReference type="PANTHER" id="PTHR15723">
    <property type="entry name" value="CARBOHYDRATE SULFOTRANSFERASE 15"/>
    <property type="match status" value="1"/>
</dbReference>
<comment type="caution">
    <text evidence="2">The sequence shown here is derived from an EMBL/GenBank/DDBJ whole genome shotgun (WGS) entry which is preliminary data.</text>
</comment>
<dbReference type="Gene3D" id="3.40.50.300">
    <property type="entry name" value="P-loop containing nucleotide triphosphate hydrolases"/>
    <property type="match status" value="1"/>
</dbReference>
<feature type="non-terminal residue" evidence="2">
    <location>
        <position position="323"/>
    </location>
</feature>
<dbReference type="GO" id="GO:0019319">
    <property type="term" value="P:hexose biosynthetic process"/>
    <property type="evidence" value="ECO:0007669"/>
    <property type="project" value="TreeGrafter"/>
</dbReference>
<keyword evidence="3" id="KW-1185">Reference proteome</keyword>
<name>A0AAV2Q4E4_MEGNR</name>
<dbReference type="Proteomes" id="UP001497623">
    <property type="component" value="Unassembled WGS sequence"/>
</dbReference>
<reference evidence="2 3" key="1">
    <citation type="submission" date="2024-05" db="EMBL/GenBank/DDBJ databases">
        <authorList>
            <person name="Wallberg A."/>
        </authorList>
    </citation>
    <scope>NUCLEOTIDE SEQUENCE [LARGE SCALE GENOMIC DNA]</scope>
</reference>
<feature type="non-terminal residue" evidence="2">
    <location>
        <position position="1"/>
    </location>
</feature>
<protein>
    <recommendedName>
        <fullName evidence="1">Sulfotransferase domain-containing protein</fullName>
    </recommendedName>
</protein>
<dbReference type="AlphaFoldDB" id="A0AAV2Q4E4"/>
<sequence>GKPFADHPVSFAEYLDYFDDTASEIERNYVKAGVDSPFTQVYEKITGDGSTSTLWDSSRTMQVLEEMFQRDGILEQELLSRRKSSEKNFSHSFHFKKEHLSFINEDEGVHTDKDYRLEKNNNKNEKSVVSPFTVADVIHSIIPNSRIIAVLREPVSRLYSSYFFFTKGNVSPEEFDERVHHSIGLWDECTNDHGERSCAYNRTLIKNMSVRLYNGLYSIYLSDWLKVFPRSQVMVVRMEDYHKDISGTLADVSQHLGLRGLTEAEKIELEKIPVKNKSKKKQEARNMMNSTAQILRNFYKKFNFDLAELLQDDRFSWDDVYGS</sequence>
<proteinExistence type="predicted"/>
<evidence type="ECO:0000313" key="2">
    <source>
        <dbReference type="EMBL" id="CAL4068536.1"/>
    </source>
</evidence>
<evidence type="ECO:0000313" key="3">
    <source>
        <dbReference type="Proteomes" id="UP001497623"/>
    </source>
</evidence>
<dbReference type="EMBL" id="CAXKWB010003202">
    <property type="protein sequence ID" value="CAL4068536.1"/>
    <property type="molecule type" value="Genomic_DNA"/>
</dbReference>
<organism evidence="2 3">
    <name type="scientific">Meganyctiphanes norvegica</name>
    <name type="common">Northern krill</name>
    <name type="synonym">Thysanopoda norvegica</name>
    <dbReference type="NCBI Taxonomy" id="48144"/>
    <lineage>
        <taxon>Eukaryota</taxon>
        <taxon>Metazoa</taxon>
        <taxon>Ecdysozoa</taxon>
        <taxon>Arthropoda</taxon>
        <taxon>Crustacea</taxon>
        <taxon>Multicrustacea</taxon>
        <taxon>Malacostraca</taxon>
        <taxon>Eumalacostraca</taxon>
        <taxon>Eucarida</taxon>
        <taxon>Euphausiacea</taxon>
        <taxon>Euphausiidae</taxon>
        <taxon>Meganyctiphanes</taxon>
    </lineage>
</organism>
<feature type="domain" description="Sulfotransferase" evidence="1">
    <location>
        <begin position="117"/>
        <end position="284"/>
    </location>
</feature>
<dbReference type="SUPFAM" id="SSF52540">
    <property type="entry name" value="P-loop containing nucleoside triphosphate hydrolases"/>
    <property type="match status" value="1"/>
</dbReference>